<reference evidence="2" key="1">
    <citation type="journal article" date="2014" name="Int. J. Syst. Evol. Microbiol.">
        <title>Complete genome sequence of Corynebacterium casei LMG S-19264T (=DSM 44701T), isolated from a smear-ripened cheese.</title>
        <authorList>
            <consortium name="US DOE Joint Genome Institute (JGI-PGF)"/>
            <person name="Walter F."/>
            <person name="Albersmeier A."/>
            <person name="Kalinowski J."/>
            <person name="Ruckert C."/>
        </authorList>
    </citation>
    <scope>NUCLEOTIDE SEQUENCE</scope>
    <source>
        <strain evidence="2">JCM 13064</strain>
    </source>
</reference>
<comment type="caution">
    <text evidence="2">The sequence shown here is derived from an EMBL/GenBank/DDBJ whole genome shotgun (WGS) entry which is preliminary data.</text>
</comment>
<gene>
    <name evidence="2" type="ORF">GCM10007964_39230</name>
</gene>
<feature type="chain" id="PRO_5037252414" description="Secreted protein" evidence="1">
    <location>
        <begin position="38"/>
        <end position="190"/>
    </location>
</feature>
<evidence type="ECO:0000313" key="3">
    <source>
        <dbReference type="Proteomes" id="UP000645217"/>
    </source>
</evidence>
<name>A0A917R6U2_9ACTN</name>
<dbReference type="AlphaFoldDB" id="A0A917R6U2"/>
<reference evidence="2" key="2">
    <citation type="submission" date="2020-09" db="EMBL/GenBank/DDBJ databases">
        <authorList>
            <person name="Sun Q."/>
            <person name="Ohkuma M."/>
        </authorList>
    </citation>
    <scope>NUCLEOTIDE SEQUENCE</scope>
    <source>
        <strain evidence="2">JCM 13064</strain>
    </source>
</reference>
<dbReference type="EMBL" id="BMNT01000021">
    <property type="protein sequence ID" value="GGK92856.1"/>
    <property type="molecule type" value="Genomic_DNA"/>
</dbReference>
<proteinExistence type="predicted"/>
<evidence type="ECO:0000313" key="2">
    <source>
        <dbReference type="EMBL" id="GGK92856.1"/>
    </source>
</evidence>
<dbReference type="Proteomes" id="UP000645217">
    <property type="component" value="Unassembled WGS sequence"/>
</dbReference>
<protein>
    <recommendedName>
        <fullName evidence="4">Secreted protein</fullName>
    </recommendedName>
</protein>
<feature type="signal peptide" evidence="1">
    <location>
        <begin position="1"/>
        <end position="37"/>
    </location>
</feature>
<evidence type="ECO:0000256" key="1">
    <source>
        <dbReference type="SAM" id="SignalP"/>
    </source>
</evidence>
<organism evidence="2 3">
    <name type="scientific">Sphaerisporangium melleum</name>
    <dbReference type="NCBI Taxonomy" id="321316"/>
    <lineage>
        <taxon>Bacteria</taxon>
        <taxon>Bacillati</taxon>
        <taxon>Actinomycetota</taxon>
        <taxon>Actinomycetes</taxon>
        <taxon>Streptosporangiales</taxon>
        <taxon>Streptosporangiaceae</taxon>
        <taxon>Sphaerisporangium</taxon>
    </lineage>
</organism>
<sequence length="190" mass="20751">MNTLIRRTRLRRALALLIAIVVASTGTVAGTASPAHAGLIDWVDSLEGPTPWTTWEGGGQGDGVAGYDINGGVAYSGLNDGWLYVGNGWAANRIRKPLASMSPRFNCSAAVWFNVLASGAQVGLQIWDPNGWRVIAETYPWVAGGGYRQVYITGLNLQSYGEIYLQVIYGNNNGVRTYIRFDHMQLQCYY</sequence>
<keyword evidence="1" id="KW-0732">Signal</keyword>
<accession>A0A917R6U2</accession>
<keyword evidence="3" id="KW-1185">Reference proteome</keyword>
<evidence type="ECO:0008006" key="4">
    <source>
        <dbReference type="Google" id="ProtNLM"/>
    </source>
</evidence>